<dbReference type="EMBL" id="CM037015">
    <property type="protein sequence ID" value="KAH7680592.1"/>
    <property type="molecule type" value="Genomic_DNA"/>
</dbReference>
<gene>
    <name evidence="1" type="ORF">IHE45_05G002600</name>
</gene>
<evidence type="ECO:0000313" key="1">
    <source>
        <dbReference type="EMBL" id="KAH7680592.1"/>
    </source>
</evidence>
<organism evidence="1 2">
    <name type="scientific">Dioscorea alata</name>
    <name type="common">Purple yam</name>
    <dbReference type="NCBI Taxonomy" id="55571"/>
    <lineage>
        <taxon>Eukaryota</taxon>
        <taxon>Viridiplantae</taxon>
        <taxon>Streptophyta</taxon>
        <taxon>Embryophyta</taxon>
        <taxon>Tracheophyta</taxon>
        <taxon>Spermatophyta</taxon>
        <taxon>Magnoliopsida</taxon>
        <taxon>Liliopsida</taxon>
        <taxon>Dioscoreales</taxon>
        <taxon>Dioscoreaceae</taxon>
        <taxon>Dioscorea</taxon>
    </lineage>
</organism>
<sequence length="270" mass="31133">MAYRRQPYGGWRDQGRRGADNDDYEAPNQRAAYDRYPSHQRAVHADDQPPNQRTELVHDRHLPNQRAVYAHKPSSQQAVYPRQPLERKKNNDYDNGDDDDNNNNDEKEEKADEETISEKAQPNAPANKYVGGYGTAYNRPDQYNSSSRSRDYRNNERTTHSNRWADRGGAGFEYSAGYGHNYNNGKNAAAVVADDGDNDDEEQMRKEFANRFTLSPRRQHVVEKKAGEASHGQPNVMVVKEMKLYLEHNKIENFSWNKREKGGKAKKQDK</sequence>
<protein>
    <submittedName>
        <fullName evidence="1">Uncharacterized protein</fullName>
    </submittedName>
</protein>
<accession>A0ACB7VZF9</accession>
<keyword evidence="2" id="KW-1185">Reference proteome</keyword>
<evidence type="ECO:0000313" key="2">
    <source>
        <dbReference type="Proteomes" id="UP000827976"/>
    </source>
</evidence>
<dbReference type="Proteomes" id="UP000827976">
    <property type="component" value="Chromosome 5"/>
</dbReference>
<reference evidence="2" key="1">
    <citation type="journal article" date="2022" name="Nat. Commun.">
        <title>Chromosome evolution and the genetic basis of agronomically important traits in greater yam.</title>
        <authorList>
            <person name="Bredeson J.V."/>
            <person name="Lyons J.B."/>
            <person name="Oniyinde I.O."/>
            <person name="Okereke N.R."/>
            <person name="Kolade O."/>
            <person name="Nnabue I."/>
            <person name="Nwadili C.O."/>
            <person name="Hribova E."/>
            <person name="Parker M."/>
            <person name="Nwogha J."/>
            <person name="Shu S."/>
            <person name="Carlson J."/>
            <person name="Kariba R."/>
            <person name="Muthemba S."/>
            <person name="Knop K."/>
            <person name="Barton G.J."/>
            <person name="Sherwood A.V."/>
            <person name="Lopez-Montes A."/>
            <person name="Asiedu R."/>
            <person name="Jamnadass R."/>
            <person name="Muchugi A."/>
            <person name="Goodstein D."/>
            <person name="Egesi C.N."/>
            <person name="Featherston J."/>
            <person name="Asfaw A."/>
            <person name="Simpson G.G."/>
            <person name="Dolezel J."/>
            <person name="Hendre P.S."/>
            <person name="Van Deynze A."/>
            <person name="Kumar P.L."/>
            <person name="Obidiegwu J.E."/>
            <person name="Bhattacharjee R."/>
            <person name="Rokhsar D.S."/>
        </authorList>
    </citation>
    <scope>NUCLEOTIDE SEQUENCE [LARGE SCALE GENOMIC DNA]</scope>
    <source>
        <strain evidence="2">cv. TDa95/00328</strain>
    </source>
</reference>
<comment type="caution">
    <text evidence="1">The sequence shown here is derived from an EMBL/GenBank/DDBJ whole genome shotgun (WGS) entry which is preliminary data.</text>
</comment>
<proteinExistence type="predicted"/>
<name>A0ACB7VZF9_DIOAL</name>